<accession>A0A1D1ZIF5</accession>
<dbReference type="Gene3D" id="1.50.40.10">
    <property type="entry name" value="Mitochondrial carrier domain"/>
    <property type="match status" value="1"/>
</dbReference>
<feature type="repeat" description="Solcar" evidence="8">
    <location>
        <begin position="1"/>
        <end position="81"/>
    </location>
</feature>
<evidence type="ECO:0000256" key="8">
    <source>
        <dbReference type="PROSITE-ProRule" id="PRU00282"/>
    </source>
</evidence>
<organism evidence="10">
    <name type="scientific">Anthurium amnicola</name>
    <dbReference type="NCBI Taxonomy" id="1678845"/>
    <lineage>
        <taxon>Eukaryota</taxon>
        <taxon>Viridiplantae</taxon>
        <taxon>Streptophyta</taxon>
        <taxon>Embryophyta</taxon>
        <taxon>Tracheophyta</taxon>
        <taxon>Spermatophyta</taxon>
        <taxon>Magnoliopsida</taxon>
        <taxon>Liliopsida</taxon>
        <taxon>Araceae</taxon>
        <taxon>Pothoideae</taxon>
        <taxon>Potheae</taxon>
        <taxon>Anthurium</taxon>
    </lineage>
</organism>
<name>A0A1D1ZIF5_9ARAE</name>
<protein>
    <submittedName>
        <fullName evidence="10">Mitochondrial folate transporter/carrier</fullName>
    </submittedName>
</protein>
<dbReference type="GO" id="GO:0055085">
    <property type="term" value="P:transmembrane transport"/>
    <property type="evidence" value="ECO:0007669"/>
    <property type="project" value="InterPro"/>
</dbReference>
<sequence>SAAEAGALACLFTNPVWLVKTRLQLQTPGHPNQPYSGFYDALRTIRKEEGLRAFYKGIGPGLLLVSHGAIQFTAYEELRKISIHIKSPNGERNGVDGDKVLINSYSELPWMSIGLRLAITIIVLKNYYLKAFRHMPEGEVFRKCLKTSTLG</sequence>
<keyword evidence="5" id="KW-0677">Repeat</keyword>
<dbReference type="InterPro" id="IPR018108">
    <property type="entry name" value="MCP_transmembrane"/>
</dbReference>
<evidence type="ECO:0000256" key="2">
    <source>
        <dbReference type="ARBA" id="ARBA00006375"/>
    </source>
</evidence>
<evidence type="ECO:0000256" key="5">
    <source>
        <dbReference type="ARBA" id="ARBA00022737"/>
    </source>
</evidence>
<dbReference type="PANTHER" id="PTHR45683">
    <property type="entry name" value="MITOCHONDRIAL NICOTINAMIDE ADENINE DINUCLEOTIDE TRANSPORTER 1-RELATED-RELATED"/>
    <property type="match status" value="1"/>
</dbReference>
<keyword evidence="7 8" id="KW-0472">Membrane</keyword>
<evidence type="ECO:0000256" key="4">
    <source>
        <dbReference type="ARBA" id="ARBA00022692"/>
    </source>
</evidence>
<evidence type="ECO:0000256" key="7">
    <source>
        <dbReference type="ARBA" id="ARBA00023136"/>
    </source>
</evidence>
<evidence type="ECO:0000256" key="6">
    <source>
        <dbReference type="ARBA" id="ARBA00022989"/>
    </source>
</evidence>
<dbReference type="InterPro" id="IPR023395">
    <property type="entry name" value="MCP_dom_sf"/>
</dbReference>
<dbReference type="InterPro" id="IPR044712">
    <property type="entry name" value="SLC25A32-like"/>
</dbReference>
<evidence type="ECO:0000313" key="10">
    <source>
        <dbReference type="EMBL" id="JAT66746.1"/>
    </source>
</evidence>
<gene>
    <name evidence="10" type="primary">SLC25A32_1</name>
    <name evidence="10" type="ORF">g.123541</name>
</gene>
<keyword evidence="4 8" id="KW-0812">Transmembrane</keyword>
<keyword evidence="3 9" id="KW-0813">Transport</keyword>
<evidence type="ECO:0000256" key="1">
    <source>
        <dbReference type="ARBA" id="ARBA00004141"/>
    </source>
</evidence>
<dbReference type="GO" id="GO:0006862">
    <property type="term" value="P:nucleotide transport"/>
    <property type="evidence" value="ECO:0007669"/>
    <property type="project" value="InterPro"/>
</dbReference>
<reference evidence="10" key="1">
    <citation type="submission" date="2015-07" db="EMBL/GenBank/DDBJ databases">
        <title>Transcriptome Assembly of Anthurium amnicola.</title>
        <authorList>
            <person name="Suzuki J."/>
        </authorList>
    </citation>
    <scope>NUCLEOTIDE SEQUENCE</scope>
</reference>
<keyword evidence="6" id="KW-1133">Transmembrane helix</keyword>
<comment type="subcellular location">
    <subcellularLocation>
        <location evidence="1">Membrane</location>
        <topology evidence="1">Multi-pass membrane protein</topology>
    </subcellularLocation>
</comment>
<dbReference type="EMBL" id="GDJX01001190">
    <property type="protein sequence ID" value="JAT66746.1"/>
    <property type="molecule type" value="Transcribed_RNA"/>
</dbReference>
<proteinExistence type="inferred from homology"/>
<dbReference type="Pfam" id="PF00153">
    <property type="entry name" value="Mito_carr"/>
    <property type="match status" value="1"/>
</dbReference>
<dbReference type="SUPFAM" id="SSF103506">
    <property type="entry name" value="Mitochondrial carrier"/>
    <property type="match status" value="1"/>
</dbReference>
<evidence type="ECO:0000256" key="9">
    <source>
        <dbReference type="RuleBase" id="RU000488"/>
    </source>
</evidence>
<feature type="non-terminal residue" evidence="10">
    <location>
        <position position="1"/>
    </location>
</feature>
<dbReference type="GO" id="GO:0016020">
    <property type="term" value="C:membrane"/>
    <property type="evidence" value="ECO:0007669"/>
    <property type="project" value="UniProtKB-SubCell"/>
</dbReference>
<dbReference type="AlphaFoldDB" id="A0A1D1ZIF5"/>
<comment type="similarity">
    <text evidence="2 9">Belongs to the mitochondrial carrier (TC 2.A.29) family.</text>
</comment>
<dbReference type="PROSITE" id="PS50920">
    <property type="entry name" value="SOLCAR"/>
    <property type="match status" value="1"/>
</dbReference>
<evidence type="ECO:0000256" key="3">
    <source>
        <dbReference type="ARBA" id="ARBA00022448"/>
    </source>
</evidence>